<dbReference type="Gene3D" id="3.90.226.10">
    <property type="entry name" value="2-enoyl-CoA Hydratase, Chain A, domain 1"/>
    <property type="match status" value="1"/>
</dbReference>
<comment type="caution">
    <text evidence="3">The sequence shown here is derived from an EMBL/GenBank/DDBJ whole genome shotgun (WGS) entry which is preliminary data.</text>
</comment>
<dbReference type="InterPro" id="IPR014748">
    <property type="entry name" value="Enoyl-CoA_hydra_C"/>
</dbReference>
<dbReference type="PANTHER" id="PTHR43459:SF1">
    <property type="entry name" value="EG:BACN32G11.4 PROTEIN"/>
    <property type="match status" value="1"/>
</dbReference>
<proteinExistence type="inferred from homology"/>
<gene>
    <name evidence="3" type="ORF">DIU77_05255</name>
</gene>
<accession>A0A2W4JMH8</accession>
<name>A0A2W4JMH8_9PSEU</name>
<dbReference type="Gene3D" id="1.10.12.10">
    <property type="entry name" value="Lyase 2-enoyl-coa Hydratase, Chain A, domain 2"/>
    <property type="match status" value="1"/>
</dbReference>
<dbReference type="Pfam" id="PF12680">
    <property type="entry name" value="SnoaL_2"/>
    <property type="match status" value="1"/>
</dbReference>
<evidence type="ECO:0000259" key="2">
    <source>
        <dbReference type="Pfam" id="PF12680"/>
    </source>
</evidence>
<dbReference type="InterPro" id="IPR029045">
    <property type="entry name" value="ClpP/crotonase-like_dom_sf"/>
</dbReference>
<evidence type="ECO:0000313" key="3">
    <source>
        <dbReference type="EMBL" id="PZM99671.1"/>
    </source>
</evidence>
<dbReference type="InterPro" id="IPR032710">
    <property type="entry name" value="NTF2-like_dom_sf"/>
</dbReference>
<reference evidence="3" key="1">
    <citation type="submission" date="2018-05" db="EMBL/GenBank/DDBJ databases">
        <authorList>
            <person name="Lanie J.A."/>
            <person name="Ng W.-L."/>
            <person name="Kazmierczak K.M."/>
            <person name="Andrzejewski T.M."/>
            <person name="Davidsen T.M."/>
            <person name="Wayne K.J."/>
            <person name="Tettelin H."/>
            <person name="Glass J.I."/>
            <person name="Rusch D."/>
            <person name="Podicherti R."/>
            <person name="Tsui H.-C.T."/>
            <person name="Winkler M.E."/>
        </authorList>
    </citation>
    <scope>NUCLEOTIDE SEQUENCE</scope>
    <source>
        <strain evidence="3">ZC4RG45</strain>
    </source>
</reference>
<feature type="domain" description="SnoaL-like" evidence="2">
    <location>
        <begin position="14"/>
        <end position="121"/>
    </location>
</feature>
<organism evidence="3">
    <name type="scientific">Thermocrispum agreste</name>
    <dbReference type="NCBI Taxonomy" id="37925"/>
    <lineage>
        <taxon>Bacteria</taxon>
        <taxon>Bacillati</taxon>
        <taxon>Actinomycetota</taxon>
        <taxon>Actinomycetes</taxon>
        <taxon>Pseudonocardiales</taxon>
        <taxon>Pseudonocardiaceae</taxon>
        <taxon>Thermocrispum</taxon>
    </lineage>
</organism>
<dbReference type="InterPro" id="IPR001753">
    <property type="entry name" value="Enoyl-CoA_hydra/iso"/>
</dbReference>
<evidence type="ECO:0000256" key="1">
    <source>
        <dbReference type="ARBA" id="ARBA00005254"/>
    </source>
</evidence>
<protein>
    <submittedName>
        <fullName evidence="3">Enoyl-CoA hydratase</fullName>
    </submittedName>
</protein>
<dbReference type="SUPFAM" id="SSF52096">
    <property type="entry name" value="ClpP/crotonase"/>
    <property type="match status" value="1"/>
</dbReference>
<dbReference type="GO" id="GO:0003824">
    <property type="term" value="F:catalytic activity"/>
    <property type="evidence" value="ECO:0007669"/>
    <property type="project" value="UniProtKB-ARBA"/>
</dbReference>
<dbReference type="Gene3D" id="3.10.450.50">
    <property type="match status" value="1"/>
</dbReference>
<dbReference type="STRING" id="1111738.GCA_000427905_02854"/>
<sequence length="400" mass="43073">MRTVDRAAAEQLAKRLYRALATGDRDELDALLHPGFVGRTTEGLPLGLGGHYQGPDAMRREFWGRIGASFVARAEPVEFGSLDDGRLLVRGRYRGRTRDGVAALDAEFVHLLSFADGRIRELVQLTDSARWREVLDRPASETVRFTVDDGLGEFRIDRAAVRNALNQQVADELYEAAVRCAADQDVRAVLISGAGPAFTVGGDLEEIGACAPDDLPSALRRMITPYHEALRILSQIRAPIVTAAHGAVAGGGLGLVCIADLAFAAEGTKFATGFGALGLSGDGGSSWFLPRLIGVRRAAQMYFEQRVLDARQAADWGLVTHVVAEDELEDRARAAARRLADGPTAAYAEMRRLLSGSWSATLPEQLAAETEAITRTAATADAQEGVAAFRTRSTPTFRGR</sequence>
<dbReference type="SUPFAM" id="SSF54427">
    <property type="entry name" value="NTF2-like"/>
    <property type="match status" value="1"/>
</dbReference>
<dbReference type="Pfam" id="PF00378">
    <property type="entry name" value="ECH_1"/>
    <property type="match status" value="1"/>
</dbReference>
<dbReference type="CDD" id="cd06558">
    <property type="entry name" value="crotonase-like"/>
    <property type="match status" value="1"/>
</dbReference>
<dbReference type="PANTHER" id="PTHR43459">
    <property type="entry name" value="ENOYL-COA HYDRATASE"/>
    <property type="match status" value="1"/>
</dbReference>
<dbReference type="InterPro" id="IPR037401">
    <property type="entry name" value="SnoaL-like"/>
</dbReference>
<dbReference type="EMBL" id="QGUI01000142">
    <property type="protein sequence ID" value="PZM99671.1"/>
    <property type="molecule type" value="Genomic_DNA"/>
</dbReference>
<dbReference type="AlphaFoldDB" id="A0A2W4JMH8"/>
<comment type="similarity">
    <text evidence="1">Belongs to the enoyl-CoA hydratase/isomerase family.</text>
</comment>